<dbReference type="STRING" id="882082.SaccyDRAFT_0285"/>
<dbReference type="PROSITE" id="PS50937">
    <property type="entry name" value="HTH_MERR_2"/>
    <property type="match status" value="1"/>
</dbReference>
<proteinExistence type="predicted"/>
<dbReference type="InterPro" id="IPR047057">
    <property type="entry name" value="MerR_fam"/>
</dbReference>
<dbReference type="GO" id="GO:0003700">
    <property type="term" value="F:DNA-binding transcription factor activity"/>
    <property type="evidence" value="ECO:0007669"/>
    <property type="project" value="InterPro"/>
</dbReference>
<dbReference type="Proteomes" id="UP000002791">
    <property type="component" value="Chromosome"/>
</dbReference>
<keyword evidence="1" id="KW-0238">DNA-binding</keyword>
<dbReference type="PANTHER" id="PTHR30204:SF93">
    <property type="entry name" value="HTH MERR-TYPE DOMAIN-CONTAINING PROTEIN"/>
    <property type="match status" value="1"/>
</dbReference>
<protein>
    <submittedName>
        <fullName evidence="3">Putative transcriptional regulator</fullName>
    </submittedName>
</protein>
<name>H5XDZ0_9PSEU</name>
<dbReference type="EMBL" id="CM001440">
    <property type="protein sequence ID" value="EHR59221.1"/>
    <property type="molecule type" value="Genomic_DNA"/>
</dbReference>
<evidence type="ECO:0000259" key="2">
    <source>
        <dbReference type="PROSITE" id="PS50937"/>
    </source>
</evidence>
<dbReference type="eggNOG" id="COG0789">
    <property type="taxonomic scope" value="Bacteria"/>
</dbReference>
<dbReference type="OrthoDB" id="9809391at2"/>
<dbReference type="SMART" id="SM00422">
    <property type="entry name" value="HTH_MERR"/>
    <property type="match status" value="1"/>
</dbReference>
<organism evidence="3 4">
    <name type="scientific">Saccharomonospora cyanea NA-134</name>
    <dbReference type="NCBI Taxonomy" id="882082"/>
    <lineage>
        <taxon>Bacteria</taxon>
        <taxon>Bacillati</taxon>
        <taxon>Actinomycetota</taxon>
        <taxon>Actinomycetes</taxon>
        <taxon>Pseudonocardiales</taxon>
        <taxon>Pseudonocardiaceae</taxon>
        <taxon>Saccharomonospora</taxon>
    </lineage>
</organism>
<accession>H5XDZ0</accession>
<dbReference type="PANTHER" id="PTHR30204">
    <property type="entry name" value="REDOX-CYCLING DRUG-SENSING TRANSCRIPTIONAL ACTIVATOR SOXR"/>
    <property type="match status" value="1"/>
</dbReference>
<dbReference type="Pfam" id="PF13411">
    <property type="entry name" value="MerR_1"/>
    <property type="match status" value="1"/>
</dbReference>
<evidence type="ECO:0000313" key="3">
    <source>
        <dbReference type="EMBL" id="EHR59221.1"/>
    </source>
</evidence>
<reference evidence="3 4" key="1">
    <citation type="submission" date="2011-11" db="EMBL/GenBank/DDBJ databases">
        <title>The Noncontiguous Finished sequence of Saccharomonospora cyanea NA-134.</title>
        <authorList>
            <consortium name="US DOE Joint Genome Institute"/>
            <person name="Lucas S."/>
            <person name="Han J."/>
            <person name="Lapidus A."/>
            <person name="Cheng J.-F."/>
            <person name="Goodwin L."/>
            <person name="Pitluck S."/>
            <person name="Peters L."/>
            <person name="Ovchinnikova G."/>
            <person name="Lu M."/>
            <person name="Detter J.C."/>
            <person name="Han C."/>
            <person name="Tapia R."/>
            <person name="Land M."/>
            <person name="Hauser L."/>
            <person name="Kyrpides N."/>
            <person name="Ivanova N."/>
            <person name="Pagani I."/>
            <person name="Brambilla E.-M."/>
            <person name="Klenk H.-P."/>
            <person name="Woyke T."/>
        </authorList>
    </citation>
    <scope>NUCLEOTIDE SEQUENCE [LARGE SCALE GENOMIC DNA]</scope>
    <source>
        <strain evidence="3 4">NA-134</strain>
    </source>
</reference>
<dbReference type="AlphaFoldDB" id="H5XDZ0"/>
<feature type="domain" description="HTH merR-type" evidence="2">
    <location>
        <begin position="15"/>
        <end position="84"/>
    </location>
</feature>
<dbReference type="SUPFAM" id="SSF46955">
    <property type="entry name" value="Putative DNA-binding domain"/>
    <property type="match status" value="1"/>
</dbReference>
<dbReference type="PROSITE" id="PS00552">
    <property type="entry name" value="HTH_MERR_1"/>
    <property type="match status" value="1"/>
</dbReference>
<sequence>MSPAEEVRVHHVDEHMRIGEVSARTGLSLRTIRYYEEVGLVTPSARSQGGFRLYTEPDVARLTLVRRMKPLGFQLDEMKELLDLLYPAQRTGDGAGTLDEHELRRLREFTERAERRCAQLRATLDTAEDFAAMLRDSLTRHLERARRA</sequence>
<gene>
    <name evidence="3" type="ORF">SaccyDRAFT_0285</name>
</gene>
<evidence type="ECO:0000256" key="1">
    <source>
        <dbReference type="ARBA" id="ARBA00023125"/>
    </source>
</evidence>
<dbReference type="GO" id="GO:0003677">
    <property type="term" value="F:DNA binding"/>
    <property type="evidence" value="ECO:0007669"/>
    <property type="project" value="UniProtKB-KW"/>
</dbReference>
<evidence type="ECO:0000313" key="4">
    <source>
        <dbReference type="Proteomes" id="UP000002791"/>
    </source>
</evidence>
<keyword evidence="4" id="KW-1185">Reference proteome</keyword>
<dbReference type="RefSeq" id="WP_005452922.1">
    <property type="nucleotide sequence ID" value="NZ_CM001440.1"/>
</dbReference>
<dbReference type="HOGENOM" id="CLU_060077_2_1_11"/>
<dbReference type="InterPro" id="IPR000551">
    <property type="entry name" value="MerR-type_HTH_dom"/>
</dbReference>
<dbReference type="PRINTS" id="PR00040">
    <property type="entry name" value="HTHMERR"/>
</dbReference>
<dbReference type="InterPro" id="IPR009061">
    <property type="entry name" value="DNA-bd_dom_put_sf"/>
</dbReference>
<dbReference type="Gene3D" id="1.10.1660.10">
    <property type="match status" value="1"/>
</dbReference>